<keyword evidence="5 8" id="KW-0812">Transmembrane</keyword>
<feature type="transmembrane region" description="Helical" evidence="8">
    <location>
        <begin position="82"/>
        <end position="101"/>
    </location>
</feature>
<evidence type="ECO:0000256" key="7">
    <source>
        <dbReference type="ARBA" id="ARBA00023136"/>
    </source>
</evidence>
<keyword evidence="2 8" id="KW-0813">Transport</keyword>
<evidence type="ECO:0000256" key="5">
    <source>
        <dbReference type="ARBA" id="ARBA00022692"/>
    </source>
</evidence>
<evidence type="ECO:0000313" key="11">
    <source>
        <dbReference type="Proteomes" id="UP000186607"/>
    </source>
</evidence>
<dbReference type="InterPro" id="IPR000515">
    <property type="entry name" value="MetI-like"/>
</dbReference>
<dbReference type="SUPFAM" id="SSF161098">
    <property type="entry name" value="MetI-like"/>
    <property type="match status" value="2"/>
</dbReference>
<comment type="similarity">
    <text evidence="8">Belongs to the binding-protein-dependent transport system permease family.</text>
</comment>
<dbReference type="RefSeq" id="WP_083653800.1">
    <property type="nucleotide sequence ID" value="NZ_MSTI01000167.1"/>
</dbReference>
<reference evidence="10 11" key="1">
    <citation type="submission" date="2017-01" db="EMBL/GenBank/DDBJ databases">
        <title>Genome Analysis of Deinococcus marmoris KOPRI26562.</title>
        <authorList>
            <person name="Kim J.H."/>
            <person name="Oh H.-M."/>
        </authorList>
    </citation>
    <scope>NUCLEOTIDE SEQUENCE [LARGE SCALE GENOMIC DNA]</scope>
    <source>
        <strain evidence="10 11">KOPRI26562</strain>
    </source>
</reference>
<dbReference type="eggNOG" id="COG1178">
    <property type="taxonomic scope" value="Bacteria"/>
</dbReference>
<feature type="transmembrane region" description="Helical" evidence="8">
    <location>
        <begin position="269"/>
        <end position="293"/>
    </location>
</feature>
<feature type="transmembrane region" description="Helical" evidence="8">
    <location>
        <begin position="121"/>
        <end position="143"/>
    </location>
</feature>
<name>A0A1U7NRZ2_9DEIO</name>
<feature type="transmembrane region" description="Helical" evidence="8">
    <location>
        <begin position="45"/>
        <end position="70"/>
    </location>
</feature>
<feature type="domain" description="ABC transmembrane type-1" evidence="9">
    <location>
        <begin position="46"/>
        <end position="243"/>
    </location>
</feature>
<dbReference type="Gene3D" id="1.10.3720.10">
    <property type="entry name" value="MetI-like"/>
    <property type="match status" value="2"/>
</dbReference>
<evidence type="ECO:0000313" key="10">
    <source>
        <dbReference type="EMBL" id="OLV15677.1"/>
    </source>
</evidence>
<accession>A0A1U7NRZ2</accession>
<evidence type="ECO:0000256" key="6">
    <source>
        <dbReference type="ARBA" id="ARBA00022989"/>
    </source>
</evidence>
<keyword evidence="11" id="KW-1185">Reference proteome</keyword>
<feature type="transmembrane region" description="Helical" evidence="8">
    <location>
        <begin position="356"/>
        <end position="374"/>
    </location>
</feature>
<organism evidence="10 11">
    <name type="scientific">Deinococcus marmoris</name>
    <dbReference type="NCBI Taxonomy" id="249408"/>
    <lineage>
        <taxon>Bacteria</taxon>
        <taxon>Thermotogati</taxon>
        <taxon>Deinococcota</taxon>
        <taxon>Deinococci</taxon>
        <taxon>Deinococcales</taxon>
        <taxon>Deinococcaceae</taxon>
        <taxon>Deinococcus</taxon>
    </lineage>
</organism>
<evidence type="ECO:0000256" key="1">
    <source>
        <dbReference type="ARBA" id="ARBA00004429"/>
    </source>
</evidence>
<protein>
    <submittedName>
        <fullName evidence="10">ABC transport system permease protein</fullName>
    </submittedName>
</protein>
<feature type="transmembrane region" description="Helical" evidence="8">
    <location>
        <begin position="164"/>
        <end position="189"/>
    </location>
</feature>
<keyword evidence="4" id="KW-0997">Cell inner membrane</keyword>
<dbReference type="PANTHER" id="PTHR43357:SF3">
    <property type="entry name" value="FE(3+)-TRANSPORT SYSTEM PERMEASE PROTEIN FBPB 2"/>
    <property type="match status" value="1"/>
</dbReference>
<dbReference type="InterPro" id="IPR035906">
    <property type="entry name" value="MetI-like_sf"/>
</dbReference>
<dbReference type="CDD" id="cd06261">
    <property type="entry name" value="TM_PBP2"/>
    <property type="match status" value="2"/>
</dbReference>
<keyword evidence="7 8" id="KW-0472">Membrane</keyword>
<evidence type="ECO:0000256" key="2">
    <source>
        <dbReference type="ARBA" id="ARBA00022448"/>
    </source>
</evidence>
<feature type="transmembrane region" description="Helical" evidence="8">
    <location>
        <begin position="224"/>
        <end position="244"/>
    </location>
</feature>
<feature type="transmembrane region" description="Helical" evidence="8">
    <location>
        <begin position="484"/>
        <end position="504"/>
    </location>
</feature>
<keyword evidence="6 8" id="KW-1133">Transmembrane helix</keyword>
<dbReference type="PANTHER" id="PTHR43357">
    <property type="entry name" value="INNER MEMBRANE ABC TRANSPORTER PERMEASE PROTEIN YDCV"/>
    <property type="match status" value="1"/>
</dbReference>
<dbReference type="EMBL" id="MSTI01000167">
    <property type="protein sequence ID" value="OLV15677.1"/>
    <property type="molecule type" value="Genomic_DNA"/>
</dbReference>
<evidence type="ECO:0000256" key="4">
    <source>
        <dbReference type="ARBA" id="ARBA00022519"/>
    </source>
</evidence>
<dbReference type="PROSITE" id="PS50928">
    <property type="entry name" value="ABC_TM1"/>
    <property type="match status" value="2"/>
</dbReference>
<dbReference type="Pfam" id="PF00528">
    <property type="entry name" value="BPD_transp_1"/>
    <property type="match status" value="1"/>
</dbReference>
<evidence type="ECO:0000256" key="3">
    <source>
        <dbReference type="ARBA" id="ARBA00022475"/>
    </source>
</evidence>
<dbReference type="GO" id="GO:0055085">
    <property type="term" value="P:transmembrane transport"/>
    <property type="evidence" value="ECO:0007669"/>
    <property type="project" value="InterPro"/>
</dbReference>
<comment type="subcellular location">
    <subcellularLocation>
        <location evidence="1">Cell inner membrane</location>
        <topology evidence="1">Multi-pass membrane protein</topology>
    </subcellularLocation>
    <subcellularLocation>
        <location evidence="8">Cell membrane</location>
        <topology evidence="8">Multi-pass membrane protein</topology>
    </subcellularLocation>
</comment>
<sequence length="509" mass="53279">MKRPTVKAGTWVAIILAATGLFALFSVLARGLPAVPGVLRGDWDVVLTTLGLVSVGLTLSLLIGGGLALLTWLARLPTAADLLISVAYLIPPFIGATAWLAALGPGNVFTGRAILSVYSPFGIELAWVTHYAPLAYLLIRAALSAQGEGPLLAARVHGLSSAQGLRWVVLPLIWPGVGAAAVLIGLSLLGNFGVPAVLGFPAKIYTLSTLAYARLLNPTLADPLSAASGVAWLLVVAALPALLIRPRAPAGDPASDFGLPTPRRLRRMAWAAVSLWTLIALALPLAATLLLAFKPAYRPGFTLENFAGALALDSVRRGLWHSVWLALAAAAICALLGLWIARAGQGSRLAGAAQRLLTLPYLLPGTLLALGLILTFGRTALYATPLFLMLAYLLRFLAPGVEGGRSAATPGTANLEFAARLHRVRRWQTFWRVTLPLARPHLVASFLVIYPLALSEVTLSALLYAPGAETAGVGVLNLLSEGNLRGAAALATVLLLLSLPTLLVPRGRA</sequence>
<evidence type="ECO:0000256" key="8">
    <source>
        <dbReference type="RuleBase" id="RU363032"/>
    </source>
</evidence>
<feature type="transmembrane region" description="Helical" evidence="8">
    <location>
        <begin position="442"/>
        <end position="464"/>
    </location>
</feature>
<dbReference type="STRING" id="249408.BOO71_0014158"/>
<dbReference type="Proteomes" id="UP000186607">
    <property type="component" value="Unassembled WGS sequence"/>
</dbReference>
<gene>
    <name evidence="10" type="ORF">BOO71_0014158</name>
</gene>
<comment type="caution">
    <text evidence="10">The sequence shown here is derived from an EMBL/GenBank/DDBJ whole genome shotgun (WGS) entry which is preliminary data.</text>
</comment>
<evidence type="ECO:0000259" key="9">
    <source>
        <dbReference type="PROSITE" id="PS50928"/>
    </source>
</evidence>
<proteinExistence type="inferred from homology"/>
<feature type="transmembrane region" description="Helical" evidence="8">
    <location>
        <begin position="380"/>
        <end position="398"/>
    </location>
</feature>
<keyword evidence="3" id="KW-1003">Cell membrane</keyword>
<dbReference type="AlphaFoldDB" id="A0A1U7NRZ2"/>
<feature type="domain" description="ABC transmembrane type-1" evidence="9">
    <location>
        <begin position="319"/>
        <end position="505"/>
    </location>
</feature>
<feature type="transmembrane region" description="Helical" evidence="8">
    <location>
        <begin position="323"/>
        <end position="344"/>
    </location>
</feature>
<dbReference type="GO" id="GO:0005886">
    <property type="term" value="C:plasma membrane"/>
    <property type="evidence" value="ECO:0007669"/>
    <property type="project" value="UniProtKB-SubCell"/>
</dbReference>
<dbReference type="OrthoDB" id="57323at2"/>